<feature type="domain" description="Aspartate/glutamate/uridylate kinase" evidence="8">
    <location>
        <begin position="29"/>
        <end position="272"/>
    </location>
</feature>
<dbReference type="NCBIfam" id="TIGR01902">
    <property type="entry name" value="dapE-lys-deAc"/>
    <property type="match status" value="1"/>
</dbReference>
<organism evidence="9 10">
    <name type="scientific">Chromobacterium subtsugae</name>
    <dbReference type="NCBI Taxonomy" id="251747"/>
    <lineage>
        <taxon>Bacteria</taxon>
        <taxon>Pseudomonadati</taxon>
        <taxon>Pseudomonadota</taxon>
        <taxon>Betaproteobacteria</taxon>
        <taxon>Neisseriales</taxon>
        <taxon>Chromobacteriaceae</taxon>
        <taxon>Chromobacterium</taxon>
    </lineage>
</organism>
<evidence type="ECO:0000256" key="5">
    <source>
        <dbReference type="ARBA" id="ARBA00022833"/>
    </source>
</evidence>
<dbReference type="InterPro" id="IPR001048">
    <property type="entry name" value="Asp/Glu/Uridylate_kinase"/>
</dbReference>
<evidence type="ECO:0000256" key="4">
    <source>
        <dbReference type="ARBA" id="ARBA00022801"/>
    </source>
</evidence>
<dbReference type="PANTHER" id="PTHR43808:SF28">
    <property type="entry name" value="[LYSW]-LYSINE_[LYSW]-ORNITHINE HYDROLASE"/>
    <property type="match status" value="1"/>
</dbReference>
<dbReference type="PROSITE" id="PS00758">
    <property type="entry name" value="ARGE_DAPE_CPG2_1"/>
    <property type="match status" value="1"/>
</dbReference>
<keyword evidence="7" id="KW-0170">Cobalt</keyword>
<accession>A0ABS7F834</accession>
<dbReference type="Pfam" id="PF01546">
    <property type="entry name" value="Peptidase_M20"/>
    <property type="match status" value="1"/>
</dbReference>
<evidence type="ECO:0000256" key="1">
    <source>
        <dbReference type="ARBA" id="ARBA00022490"/>
    </source>
</evidence>
<reference evidence="9 10" key="1">
    <citation type="submission" date="2021-05" db="EMBL/GenBank/DDBJ databases">
        <title>Draft Whole Genome Sequencing Of Biosensor Chromobacterium violaceum Strain CV026 Reveals A Regulatory RNA In Chromobacterium violaceum Phenotype Regulatory Network.</title>
        <authorList>
            <person name="Hong K.W."/>
            <person name="Chan K.G."/>
            <person name="Chang C.-Y."/>
        </authorList>
    </citation>
    <scope>NUCLEOTIDE SEQUENCE [LARGE SCALE GENOMIC DNA]</scope>
    <source>
        <strain evidence="9 10">ATCC 31532</strain>
    </source>
</reference>
<dbReference type="InterPro" id="IPR036393">
    <property type="entry name" value="AceGlu_kinase-like_sf"/>
</dbReference>
<comment type="caution">
    <text evidence="9">The sequence shown here is derived from an EMBL/GenBank/DDBJ whole genome shotgun (WGS) entry which is preliminary data.</text>
</comment>
<keyword evidence="5" id="KW-0862">Zinc</keyword>
<evidence type="ECO:0000256" key="7">
    <source>
        <dbReference type="ARBA" id="ARBA00023285"/>
    </source>
</evidence>
<dbReference type="RefSeq" id="WP_197466043.1">
    <property type="nucleotide sequence ID" value="NZ_CP142381.1"/>
</dbReference>
<evidence type="ECO:0000313" key="10">
    <source>
        <dbReference type="Proteomes" id="UP000711178"/>
    </source>
</evidence>
<dbReference type="EMBL" id="JAHDTB010000001">
    <property type="protein sequence ID" value="MBW8286253.1"/>
    <property type="molecule type" value="Genomic_DNA"/>
</dbReference>
<protein>
    <submittedName>
        <fullName evidence="9">M20/M25/M40 family metallo-hydrolase</fullName>
    </submittedName>
</protein>
<dbReference type="InterPro" id="IPR001261">
    <property type="entry name" value="ArgE/DapE_CS"/>
</dbReference>
<gene>
    <name evidence="9" type="ORF">KIF53_01205</name>
</gene>
<dbReference type="InterPro" id="IPR002933">
    <property type="entry name" value="Peptidase_M20"/>
</dbReference>
<dbReference type="SUPFAM" id="SSF53187">
    <property type="entry name" value="Zn-dependent exopeptidases"/>
    <property type="match status" value="1"/>
</dbReference>
<dbReference type="SUPFAM" id="SSF53633">
    <property type="entry name" value="Carbamate kinase-like"/>
    <property type="match status" value="1"/>
</dbReference>
<proteinExistence type="predicted"/>
<keyword evidence="2" id="KW-0028">Amino-acid biosynthesis</keyword>
<dbReference type="InterPro" id="IPR010175">
    <property type="entry name" value="LysK"/>
</dbReference>
<evidence type="ECO:0000256" key="3">
    <source>
        <dbReference type="ARBA" id="ARBA00022723"/>
    </source>
</evidence>
<name>A0ABS7F834_9NEIS</name>
<dbReference type="Gene3D" id="3.40.1160.10">
    <property type="entry name" value="Acetylglutamate kinase-like"/>
    <property type="match status" value="1"/>
</dbReference>
<dbReference type="InterPro" id="IPR050072">
    <property type="entry name" value="Peptidase_M20A"/>
</dbReference>
<dbReference type="Proteomes" id="UP000711178">
    <property type="component" value="Unassembled WGS sequence"/>
</dbReference>
<sequence>MTALFNPGSVPAQAPAPGAAIPKSRMPLYVIKVGSATLDAGSAVFGEIAALAETGCRVLVVVGGGSAIERQYAAEGLPLRYHTLANGDAVRTASREDIDLLVRTYRDQVIPSALKGFADAGLRAFAAPGHQLSLVTAQRNRPIKVQVDGKALVVREHLVGTPVDCQRALLGHLLEQYDVVCLTAPVAGADAAAAVLNTDADMLAAFLATALQADHIRFVTSTPGILRDIDDPESVVADIFPGVELDFVKGRMKQKMRAARHVIENGIADVAIVGPHSFAQAAGVTRVWPLPPPHPALASLTKAVSINSVSRDEAEIAKWLVAYCRQQGVDAHVDAAGNFVASKGNGPQHLLLLGHIDTVPGPWRPILNADGHLSARGVVDAKGSLVNFVETLLAASVPEHGRLTVVGAVEEEVSSSKGAFHIRDSLIADAVVIGEPSRADTLTLGYYGLLKIRIVASVRHAHSAGKGVVSAPDLMVETVATLRDCAARFDPEGISALISTKSWSDSNRQHAEGILNFRVSPSADLPALLAAVETCANEEVRCDIERATPGYGTTRTCELARCFGRAFASQGIAPRYVVKKGTSDMNTLATRWTGVDMVAYGPGDSALDHTDHEFVTAEEFGRAREVLDAAVAQWFAVRGGRQ</sequence>
<keyword evidence="4" id="KW-0378">Hydrolase</keyword>
<dbReference type="GeneID" id="89683511"/>
<evidence type="ECO:0000259" key="8">
    <source>
        <dbReference type="Pfam" id="PF00696"/>
    </source>
</evidence>
<dbReference type="PANTHER" id="PTHR43808">
    <property type="entry name" value="ACETYLORNITHINE DEACETYLASE"/>
    <property type="match status" value="1"/>
</dbReference>
<keyword evidence="10" id="KW-1185">Reference proteome</keyword>
<dbReference type="Pfam" id="PF00696">
    <property type="entry name" value="AA_kinase"/>
    <property type="match status" value="1"/>
</dbReference>
<evidence type="ECO:0000256" key="2">
    <source>
        <dbReference type="ARBA" id="ARBA00022605"/>
    </source>
</evidence>
<evidence type="ECO:0000256" key="6">
    <source>
        <dbReference type="ARBA" id="ARBA00023154"/>
    </source>
</evidence>
<keyword evidence="6" id="KW-0457">Lysine biosynthesis</keyword>
<evidence type="ECO:0000313" key="9">
    <source>
        <dbReference type="EMBL" id="MBW8286253.1"/>
    </source>
</evidence>
<dbReference type="Gene3D" id="3.40.630.10">
    <property type="entry name" value="Zn peptidases"/>
    <property type="match status" value="2"/>
</dbReference>
<keyword evidence="3" id="KW-0479">Metal-binding</keyword>
<keyword evidence="1" id="KW-0963">Cytoplasm</keyword>